<feature type="domain" description="Sulfatase N-terminal" evidence="8">
    <location>
        <begin position="485"/>
        <end position="766"/>
    </location>
</feature>
<name>A0ABS5B0X5_9STRE</name>
<protein>
    <submittedName>
        <fullName evidence="9">Phosphoglycerol transferase</fullName>
    </submittedName>
</protein>
<feature type="transmembrane region" description="Helical" evidence="7">
    <location>
        <begin position="72"/>
        <end position="90"/>
    </location>
</feature>
<feature type="transmembrane region" description="Helical" evidence="7">
    <location>
        <begin position="110"/>
        <end position="133"/>
    </location>
</feature>
<dbReference type="InterPro" id="IPR050448">
    <property type="entry name" value="OpgB/LTA_synthase_biosynth"/>
</dbReference>
<feature type="transmembrane region" description="Helical" evidence="7">
    <location>
        <begin position="43"/>
        <end position="65"/>
    </location>
</feature>
<proteinExistence type="predicted"/>
<keyword evidence="5 7" id="KW-1133">Transmembrane helix</keyword>
<dbReference type="InterPro" id="IPR000917">
    <property type="entry name" value="Sulfatase_N"/>
</dbReference>
<evidence type="ECO:0000256" key="4">
    <source>
        <dbReference type="ARBA" id="ARBA00022692"/>
    </source>
</evidence>
<organism evidence="9 10">
    <name type="scientific">Streptococcus oricebi</name>
    <dbReference type="NCBI Taxonomy" id="1547447"/>
    <lineage>
        <taxon>Bacteria</taxon>
        <taxon>Bacillati</taxon>
        <taxon>Bacillota</taxon>
        <taxon>Bacilli</taxon>
        <taxon>Lactobacillales</taxon>
        <taxon>Streptococcaceae</taxon>
        <taxon>Streptococcus</taxon>
    </lineage>
</organism>
<feature type="transmembrane region" description="Helical" evidence="7">
    <location>
        <begin position="234"/>
        <end position="257"/>
    </location>
</feature>
<reference evidence="9 10" key="1">
    <citation type="submission" date="2018-02" db="EMBL/GenBank/DDBJ databases">
        <title>Draft genome sequence of Streptococcus oricebi CCUG 70868T type strain.</title>
        <authorList>
            <person name="Mendez V."/>
            <person name="Salva-Serra F."/>
            <person name="Jaen-Luchoro D."/>
            <person name="Gonzales-Siles L."/>
            <person name="Karlsson R."/>
            <person name="Engstrom-Jakobsson H."/>
            <person name="Busquets A."/>
            <person name="Gomila M."/>
            <person name="Pineiro-Iglesias B."/>
            <person name="Bennasar-Figueras A."/>
            <person name="Seeger M."/>
            <person name="Moore E."/>
        </authorList>
    </citation>
    <scope>NUCLEOTIDE SEQUENCE [LARGE SCALE GENOMIC DNA]</scope>
    <source>
        <strain evidence="9 10">CCUG 70868</strain>
    </source>
</reference>
<evidence type="ECO:0000259" key="8">
    <source>
        <dbReference type="Pfam" id="PF00884"/>
    </source>
</evidence>
<feature type="transmembrane region" description="Helical" evidence="7">
    <location>
        <begin position="381"/>
        <end position="399"/>
    </location>
</feature>
<keyword evidence="9" id="KW-0808">Transferase</keyword>
<evidence type="ECO:0000313" key="9">
    <source>
        <dbReference type="EMBL" id="MBP2622483.1"/>
    </source>
</evidence>
<sequence length="827" mass="95143">MKKFLKKLSPVVLVTTFLFLLINHFLLHSLVISYQKPVENVKTFLLVSQLIYYAAILVLAFIFSYFKFHWKFLIKLLLMYIAYCCVAYFIDMTLNINNNKYKLWNFSKAGIFQEQVLFTLALVGILAVLIYYLRTKVKFLANKAPQLVFNEGIDYFFLSQILLTLILTNRNMRGVVANTELFLQLNHRITPSSSYGNNHFFLVTGIILYISFLWTGISYFLVKGARDFVKNRSSYLLAISTSLFLALVFNFSIQLSMGKGVPFLERYPILPGAMSFQIIVLFLLFLTIYLIINQFWIATNLILVIGGIFTYANSIKYNMRGEPILPSDLSWIFKADSLLGYIDSSFIWYTTVALVLLFILFFVLKRFLFVGKIITSVKMRITCLVIIAFIFSSLFGLFLDKKDGKISDNIPIVSVLNNFQDITWLGNASNARYRSLAFVWINQMTTEVMERPDNYSQKRIKEIEEKYLKLSQEINQNRSEFLNEQTVIYVLSESFSDPARVEGVELTQDPIPNIHQIKEQATSGLMKSDGYGGGTANMEFQTLTGLPFYNMSQSVSVLYTEVFPKMKYVPTISNLFKSKDRIAIHLANPSNYSRNYVYDYLKFDRFISTDTKNIDVQNEGISPSDASTYRLILDNIDKGRSQFFSVMTMQNHAPWLEDNPENLEGSADDFTSDQNSKLTFYSRLLYQTDLATKDLLENLSKIDKKITVVFYGDHLPGLYPSSAFLNNPDSQYLTDYFIWSNYERPKLDYPVVNSSDFSALVLEQTNSKVSPYYALLTEVLHKASVDKAQSEFSPEAREVAEDLKLVEYDIVSGRGYLSKNFFKLVNN</sequence>
<dbReference type="Proteomes" id="UP001519296">
    <property type="component" value="Unassembled WGS sequence"/>
</dbReference>
<dbReference type="PANTHER" id="PTHR47371:SF3">
    <property type="entry name" value="PHOSPHOGLYCEROL TRANSFERASE I"/>
    <property type="match status" value="1"/>
</dbReference>
<feature type="transmembrane region" description="Helical" evidence="7">
    <location>
        <begin position="295"/>
        <end position="312"/>
    </location>
</feature>
<feature type="transmembrane region" description="Helical" evidence="7">
    <location>
        <begin position="200"/>
        <end position="222"/>
    </location>
</feature>
<feature type="transmembrane region" description="Helical" evidence="7">
    <location>
        <begin position="346"/>
        <end position="369"/>
    </location>
</feature>
<dbReference type="GO" id="GO:0016740">
    <property type="term" value="F:transferase activity"/>
    <property type="evidence" value="ECO:0007669"/>
    <property type="project" value="UniProtKB-KW"/>
</dbReference>
<dbReference type="EMBL" id="PRDG01000001">
    <property type="protein sequence ID" value="MBP2622483.1"/>
    <property type="molecule type" value="Genomic_DNA"/>
</dbReference>
<evidence type="ECO:0000256" key="5">
    <source>
        <dbReference type="ARBA" id="ARBA00022989"/>
    </source>
</evidence>
<dbReference type="CDD" id="cd16015">
    <property type="entry name" value="LTA_synthase"/>
    <property type="match status" value="1"/>
</dbReference>
<dbReference type="Gene3D" id="3.40.720.10">
    <property type="entry name" value="Alkaline Phosphatase, subunit A"/>
    <property type="match status" value="1"/>
</dbReference>
<keyword evidence="10" id="KW-1185">Reference proteome</keyword>
<gene>
    <name evidence="9" type="ORF">C4K46_00865</name>
</gene>
<comment type="subcellular location">
    <subcellularLocation>
        <location evidence="1">Cell membrane</location>
        <topology evidence="1">Multi-pass membrane protein</topology>
    </subcellularLocation>
</comment>
<evidence type="ECO:0000256" key="7">
    <source>
        <dbReference type="SAM" id="Phobius"/>
    </source>
</evidence>
<keyword evidence="6 7" id="KW-0472">Membrane</keyword>
<evidence type="ECO:0000313" key="10">
    <source>
        <dbReference type="Proteomes" id="UP001519296"/>
    </source>
</evidence>
<dbReference type="RefSeq" id="WP_209626418.1">
    <property type="nucleotide sequence ID" value="NZ_PRDG01000001.1"/>
</dbReference>
<feature type="transmembrane region" description="Helical" evidence="7">
    <location>
        <begin position="269"/>
        <end position="288"/>
    </location>
</feature>
<evidence type="ECO:0000256" key="3">
    <source>
        <dbReference type="ARBA" id="ARBA00022475"/>
    </source>
</evidence>
<keyword evidence="3" id="KW-1003">Cell membrane</keyword>
<comment type="pathway">
    <text evidence="2">Cell wall biogenesis; lipoteichoic acid biosynthesis.</text>
</comment>
<accession>A0ABS5B0X5</accession>
<dbReference type="PANTHER" id="PTHR47371">
    <property type="entry name" value="LIPOTEICHOIC ACID SYNTHASE"/>
    <property type="match status" value="1"/>
</dbReference>
<evidence type="ECO:0000256" key="6">
    <source>
        <dbReference type="ARBA" id="ARBA00023136"/>
    </source>
</evidence>
<keyword evidence="4 7" id="KW-0812">Transmembrane</keyword>
<dbReference type="Pfam" id="PF00884">
    <property type="entry name" value="Sulfatase"/>
    <property type="match status" value="1"/>
</dbReference>
<evidence type="ECO:0000256" key="2">
    <source>
        <dbReference type="ARBA" id="ARBA00004936"/>
    </source>
</evidence>
<comment type="caution">
    <text evidence="9">The sequence shown here is derived from an EMBL/GenBank/DDBJ whole genome shotgun (WGS) entry which is preliminary data.</text>
</comment>
<dbReference type="InterPro" id="IPR017850">
    <property type="entry name" value="Alkaline_phosphatase_core_sf"/>
</dbReference>
<evidence type="ECO:0000256" key="1">
    <source>
        <dbReference type="ARBA" id="ARBA00004651"/>
    </source>
</evidence>